<dbReference type="Proteomes" id="UP000313359">
    <property type="component" value="Unassembled WGS sequence"/>
</dbReference>
<accession>A0A5C2SK41</accession>
<dbReference type="OrthoDB" id="2747447at2759"/>
<evidence type="ECO:0000313" key="3">
    <source>
        <dbReference type="EMBL" id="RPD63624.1"/>
    </source>
</evidence>
<dbReference type="AlphaFoldDB" id="A0A5C2SK41"/>
<protein>
    <submittedName>
        <fullName evidence="3">Uncharacterized protein</fullName>
    </submittedName>
</protein>
<organism evidence="3 4">
    <name type="scientific">Lentinus tigrinus ALCF2SS1-6</name>
    <dbReference type="NCBI Taxonomy" id="1328759"/>
    <lineage>
        <taxon>Eukaryota</taxon>
        <taxon>Fungi</taxon>
        <taxon>Dikarya</taxon>
        <taxon>Basidiomycota</taxon>
        <taxon>Agaricomycotina</taxon>
        <taxon>Agaricomycetes</taxon>
        <taxon>Polyporales</taxon>
        <taxon>Polyporaceae</taxon>
        <taxon>Lentinus</taxon>
    </lineage>
</organism>
<name>A0A5C2SK41_9APHY</name>
<feature type="transmembrane region" description="Helical" evidence="2">
    <location>
        <begin position="116"/>
        <end position="135"/>
    </location>
</feature>
<feature type="region of interest" description="Disordered" evidence="1">
    <location>
        <begin position="214"/>
        <end position="280"/>
    </location>
</feature>
<gene>
    <name evidence="3" type="ORF">L227DRAFT_608200</name>
</gene>
<dbReference type="EMBL" id="ML122255">
    <property type="protein sequence ID" value="RPD63624.1"/>
    <property type="molecule type" value="Genomic_DNA"/>
</dbReference>
<sequence>MDGDPASLLRLLAVLRPSLVLYTTAPFVRLKDNHGCDFPSSIIHPNDGGMTAAPKGPCFTLGQDIRETPRLRPAYALPHRRPGDLKRVRFLAALASVGLLAYCILNYVTLSAAATLHSYVWLALHIAIMSARLYYGRLAGSLSYTIPALSDNQSQQMTLMNGAVALAGNLLNNVHGSPAILPQLTLFRSGRRAAANGEHIASLGFAVDGGRAQKSTQKKLANARSLSSTTSPMLRSRDRQYKRQQRAPLHSLPTTNHYAHPDSPRALQGDPSSLPSLPTKLTNRSDRQVLAPFLDLPSGLHLGKFTDFCYTAEVFLKMKVEPRGARRWRFTPPSPGTTPAWREKFDPIVVTQPRTARWTREQVLEIRTIMHRWGWNANTFIRE</sequence>
<keyword evidence="4" id="KW-1185">Reference proteome</keyword>
<feature type="compositionally biased region" description="Polar residues" evidence="1">
    <location>
        <begin position="270"/>
        <end position="280"/>
    </location>
</feature>
<evidence type="ECO:0000313" key="4">
    <source>
        <dbReference type="Proteomes" id="UP000313359"/>
    </source>
</evidence>
<proteinExistence type="predicted"/>
<feature type="compositionally biased region" description="Polar residues" evidence="1">
    <location>
        <begin position="214"/>
        <end position="233"/>
    </location>
</feature>
<reference evidence="3" key="1">
    <citation type="journal article" date="2018" name="Genome Biol. Evol.">
        <title>Genomics and development of Lentinus tigrinus, a white-rot wood-decaying mushroom with dimorphic fruiting bodies.</title>
        <authorList>
            <person name="Wu B."/>
            <person name="Xu Z."/>
            <person name="Knudson A."/>
            <person name="Carlson A."/>
            <person name="Chen N."/>
            <person name="Kovaka S."/>
            <person name="LaButti K."/>
            <person name="Lipzen A."/>
            <person name="Pennachio C."/>
            <person name="Riley R."/>
            <person name="Schakwitz W."/>
            <person name="Umezawa K."/>
            <person name="Ohm R.A."/>
            <person name="Grigoriev I.V."/>
            <person name="Nagy L.G."/>
            <person name="Gibbons J."/>
            <person name="Hibbett D."/>
        </authorList>
    </citation>
    <scope>NUCLEOTIDE SEQUENCE [LARGE SCALE GENOMIC DNA]</scope>
    <source>
        <strain evidence="3">ALCF2SS1-6</strain>
    </source>
</reference>
<keyword evidence="2" id="KW-0472">Membrane</keyword>
<evidence type="ECO:0000256" key="2">
    <source>
        <dbReference type="SAM" id="Phobius"/>
    </source>
</evidence>
<keyword evidence="2" id="KW-0812">Transmembrane</keyword>
<keyword evidence="2" id="KW-1133">Transmembrane helix</keyword>
<feature type="transmembrane region" description="Helical" evidence="2">
    <location>
        <begin position="90"/>
        <end position="110"/>
    </location>
</feature>
<evidence type="ECO:0000256" key="1">
    <source>
        <dbReference type="SAM" id="MobiDB-lite"/>
    </source>
</evidence>